<dbReference type="PANTHER" id="PTHR21581">
    <property type="entry name" value="D-ALANYL-D-ALANINE CARBOXYPEPTIDASE"/>
    <property type="match status" value="1"/>
</dbReference>
<organism evidence="17 18">
    <name type="scientific">Clostridium niameyense</name>
    <dbReference type="NCBI Taxonomy" id="1622073"/>
    <lineage>
        <taxon>Bacteria</taxon>
        <taxon>Bacillati</taxon>
        <taxon>Bacillota</taxon>
        <taxon>Clostridia</taxon>
        <taxon>Eubacteriales</taxon>
        <taxon>Clostridiaceae</taxon>
        <taxon>Clostridium</taxon>
    </lineage>
</organism>
<dbReference type="InterPro" id="IPR001967">
    <property type="entry name" value="Peptidase_S11_N"/>
</dbReference>
<evidence type="ECO:0000256" key="11">
    <source>
        <dbReference type="ARBA" id="ARBA00023316"/>
    </source>
</evidence>
<evidence type="ECO:0000256" key="3">
    <source>
        <dbReference type="ARBA" id="ARBA00007164"/>
    </source>
</evidence>
<comment type="similarity">
    <text evidence="3 15">Belongs to the peptidase S11 family.</text>
</comment>
<protein>
    <recommendedName>
        <fullName evidence="4">serine-type D-Ala-D-Ala carboxypeptidase</fullName>
        <ecNumber evidence="4">3.4.16.4</ecNumber>
    </recommendedName>
</protein>
<dbReference type="GO" id="GO:0006508">
    <property type="term" value="P:proteolysis"/>
    <property type="evidence" value="ECO:0007669"/>
    <property type="project" value="UniProtKB-KW"/>
</dbReference>
<dbReference type="InterPro" id="IPR018044">
    <property type="entry name" value="Peptidase_S11"/>
</dbReference>
<evidence type="ECO:0000256" key="5">
    <source>
        <dbReference type="ARBA" id="ARBA00022645"/>
    </source>
</evidence>
<dbReference type="PANTHER" id="PTHR21581:SF6">
    <property type="entry name" value="TRAFFICKING PROTEIN PARTICLE COMPLEX SUBUNIT 12"/>
    <property type="match status" value="1"/>
</dbReference>
<comment type="caution">
    <text evidence="17">The sequence shown here is derived from an EMBL/GenBank/DDBJ whole genome shotgun (WGS) entry which is preliminary data.</text>
</comment>
<dbReference type="Gene3D" id="3.40.710.10">
    <property type="entry name" value="DD-peptidase/beta-lactamase superfamily"/>
    <property type="match status" value="1"/>
</dbReference>
<keyword evidence="5 17" id="KW-0121">Carboxypeptidase</keyword>
<evidence type="ECO:0000256" key="15">
    <source>
        <dbReference type="RuleBase" id="RU004016"/>
    </source>
</evidence>
<evidence type="ECO:0000256" key="7">
    <source>
        <dbReference type="ARBA" id="ARBA00022729"/>
    </source>
</evidence>
<evidence type="ECO:0000313" key="17">
    <source>
        <dbReference type="EMBL" id="NEZ46276.1"/>
    </source>
</evidence>
<dbReference type="UniPathway" id="UPA00219"/>
<feature type="domain" description="Peptidase S11 D-Ala-D-Ala carboxypeptidase A C-terminal" evidence="16">
    <location>
        <begin position="301"/>
        <end position="390"/>
    </location>
</feature>
<dbReference type="SUPFAM" id="SSF69189">
    <property type="entry name" value="Penicillin-binding protein associated domain"/>
    <property type="match status" value="1"/>
</dbReference>
<dbReference type="AlphaFoldDB" id="A0A6M0R7R6"/>
<dbReference type="GO" id="GO:0008360">
    <property type="term" value="P:regulation of cell shape"/>
    <property type="evidence" value="ECO:0007669"/>
    <property type="project" value="UniProtKB-KW"/>
</dbReference>
<sequence length="409" mass="45403">MKRKVYCLFSVIITITFIFGIFAKPVNARTLMNQTKEEEKQNKDEHGKEKQDALNVEAKSALLMEPTTGQIIYEKNSHEKFAPASVTKIMTMLLTMEAIDSGKIKFTDKVTVSENAKKMGGSSMLLDVGEERTVEELLKGIAIASGNDAAVAMSEYIAGSEESFVKKMNERAQSLNMKDTSFKNCTGLSAEGHKTSANDISIMSRELLKHKQILKYTGTYMETISEGRKSPIGLVNHNKLVRFFKGCDGLKTGFTDEAKYCISATAKRDGVRMLAVIMGSPTYKVRNRDAGKLMNYGFSKFELKSIIKKGDAIAKVPLNSKGSKYFMAKAGEDFSVILEKGKENKITKKCVINSNVKEYKMNQEAGICEIYVDGKLAGKIKVVPDRNIRKSGFFNHLKSGFEKVTNNAI</sequence>
<evidence type="ECO:0000259" key="16">
    <source>
        <dbReference type="SMART" id="SM00936"/>
    </source>
</evidence>
<keyword evidence="11" id="KW-0961">Cell wall biogenesis/degradation</keyword>
<dbReference type="SMART" id="SM00936">
    <property type="entry name" value="PBP5_C"/>
    <property type="match status" value="1"/>
</dbReference>
<feature type="active site" evidence="13">
    <location>
        <position position="145"/>
    </location>
</feature>
<name>A0A6M0R7R6_9CLOT</name>
<dbReference type="GO" id="GO:0071555">
    <property type="term" value="P:cell wall organization"/>
    <property type="evidence" value="ECO:0007669"/>
    <property type="project" value="UniProtKB-KW"/>
</dbReference>
<dbReference type="Pfam" id="PF00768">
    <property type="entry name" value="Peptidase_S11"/>
    <property type="match status" value="1"/>
</dbReference>
<feature type="binding site" evidence="14">
    <location>
        <position position="251"/>
    </location>
    <ligand>
        <name>substrate</name>
    </ligand>
</feature>
<evidence type="ECO:0000256" key="6">
    <source>
        <dbReference type="ARBA" id="ARBA00022670"/>
    </source>
</evidence>
<evidence type="ECO:0000256" key="13">
    <source>
        <dbReference type="PIRSR" id="PIRSR618044-1"/>
    </source>
</evidence>
<dbReference type="SUPFAM" id="SSF56601">
    <property type="entry name" value="beta-lactamase/transpeptidase-like"/>
    <property type="match status" value="1"/>
</dbReference>
<dbReference type="EC" id="3.4.16.4" evidence="4"/>
<keyword evidence="7" id="KW-0732">Signal</keyword>
<evidence type="ECO:0000256" key="1">
    <source>
        <dbReference type="ARBA" id="ARBA00003217"/>
    </source>
</evidence>
<dbReference type="GO" id="GO:0009002">
    <property type="term" value="F:serine-type D-Ala-D-Ala carboxypeptidase activity"/>
    <property type="evidence" value="ECO:0007669"/>
    <property type="project" value="UniProtKB-EC"/>
</dbReference>
<feature type="active site" description="Proton acceptor" evidence="13">
    <location>
        <position position="88"/>
    </location>
</feature>
<reference evidence="17 18" key="1">
    <citation type="submission" date="2019-04" db="EMBL/GenBank/DDBJ databases">
        <title>Genome sequencing of Clostridium botulinum Groups I-IV and Clostridium butyricum.</title>
        <authorList>
            <person name="Brunt J."/>
            <person name="Van Vliet A.H.M."/>
            <person name="Stringer S.C."/>
            <person name="Carter A.T."/>
            <person name="Peck M.W."/>
        </authorList>
    </citation>
    <scope>NUCLEOTIDE SEQUENCE [LARGE SCALE GENOMIC DNA]</scope>
    <source>
        <strain evidence="17 18">IFR 18/094</strain>
    </source>
</reference>
<comment type="function">
    <text evidence="1">Removes C-terminal D-alanyl residues from sugar-peptide cell wall precursors.</text>
</comment>
<dbReference type="GO" id="GO:0009252">
    <property type="term" value="P:peptidoglycan biosynthetic process"/>
    <property type="evidence" value="ECO:0007669"/>
    <property type="project" value="UniProtKB-UniPathway"/>
</dbReference>
<keyword evidence="9" id="KW-0133">Cell shape</keyword>
<comment type="catalytic activity">
    <reaction evidence="12">
        <text>Preferential cleavage: (Ac)2-L-Lys-D-Ala-|-D-Ala. Also transpeptidation of peptidyl-alanyl moieties that are N-acyl substituents of D-alanine.</text>
        <dbReference type="EC" id="3.4.16.4"/>
    </reaction>
</comment>
<evidence type="ECO:0000256" key="8">
    <source>
        <dbReference type="ARBA" id="ARBA00022801"/>
    </source>
</evidence>
<keyword evidence="6" id="KW-0645">Protease</keyword>
<dbReference type="EMBL" id="SXDP01000002">
    <property type="protein sequence ID" value="NEZ46276.1"/>
    <property type="molecule type" value="Genomic_DNA"/>
</dbReference>
<evidence type="ECO:0000256" key="2">
    <source>
        <dbReference type="ARBA" id="ARBA00004752"/>
    </source>
</evidence>
<keyword evidence="18" id="KW-1185">Reference proteome</keyword>
<accession>A0A6M0R7R6</accession>
<evidence type="ECO:0000256" key="4">
    <source>
        <dbReference type="ARBA" id="ARBA00012448"/>
    </source>
</evidence>
<dbReference type="InterPro" id="IPR015956">
    <property type="entry name" value="Peniciliin-bd_prot_C_sf"/>
</dbReference>
<evidence type="ECO:0000313" key="18">
    <source>
        <dbReference type="Proteomes" id="UP000473885"/>
    </source>
</evidence>
<proteinExistence type="inferred from homology"/>
<dbReference type="InterPro" id="IPR012907">
    <property type="entry name" value="Peptidase_S11_C"/>
</dbReference>
<dbReference type="RefSeq" id="WP_163248564.1">
    <property type="nucleotide sequence ID" value="NZ_SXDP01000002.1"/>
</dbReference>
<feature type="active site" description="Acyl-ester intermediate" evidence="13">
    <location>
        <position position="85"/>
    </location>
</feature>
<gene>
    <name evidence="17" type="ORF">FDF74_03495</name>
</gene>
<dbReference type="PRINTS" id="PR00725">
    <property type="entry name" value="DADACBPTASE1"/>
</dbReference>
<dbReference type="Gene3D" id="2.60.410.10">
    <property type="entry name" value="D-Ala-D-Ala carboxypeptidase, C-terminal domain"/>
    <property type="match status" value="1"/>
</dbReference>
<comment type="pathway">
    <text evidence="2">Cell wall biogenesis; peptidoglycan biosynthesis.</text>
</comment>
<evidence type="ECO:0000256" key="9">
    <source>
        <dbReference type="ARBA" id="ARBA00022960"/>
    </source>
</evidence>
<evidence type="ECO:0000256" key="14">
    <source>
        <dbReference type="PIRSR" id="PIRSR618044-2"/>
    </source>
</evidence>
<dbReference type="InterPro" id="IPR012338">
    <property type="entry name" value="Beta-lactam/transpept-like"/>
</dbReference>
<evidence type="ECO:0000256" key="12">
    <source>
        <dbReference type="ARBA" id="ARBA00034000"/>
    </source>
</evidence>
<dbReference type="Proteomes" id="UP000473885">
    <property type="component" value="Unassembled WGS sequence"/>
</dbReference>
<dbReference type="InterPro" id="IPR037167">
    <property type="entry name" value="Peptidase_S11_C_sf"/>
</dbReference>
<keyword evidence="10" id="KW-0573">Peptidoglycan synthesis</keyword>
<dbReference type="Pfam" id="PF07943">
    <property type="entry name" value="PBP5_C"/>
    <property type="match status" value="1"/>
</dbReference>
<evidence type="ECO:0000256" key="10">
    <source>
        <dbReference type="ARBA" id="ARBA00022984"/>
    </source>
</evidence>
<keyword evidence="8" id="KW-0378">Hydrolase</keyword>